<evidence type="ECO:0000313" key="3">
    <source>
        <dbReference type="EMBL" id="KAF6735284.1"/>
    </source>
</evidence>
<feature type="region of interest" description="Disordered" evidence="1">
    <location>
        <begin position="20"/>
        <end position="86"/>
    </location>
</feature>
<protein>
    <submittedName>
        <fullName evidence="3">Uncharacterized protein</fullName>
    </submittedName>
</protein>
<comment type="caution">
    <text evidence="3">The sequence shown here is derived from an EMBL/GenBank/DDBJ whole genome shotgun (WGS) entry which is preliminary data.</text>
</comment>
<feature type="chain" id="PRO_5032420525" evidence="2">
    <location>
        <begin position="20"/>
        <end position="107"/>
    </location>
</feature>
<reference evidence="3" key="1">
    <citation type="journal article" name="BMC Genomics">
        <title>Long-read sequencing and de novo genome assembly of marine medaka (Oryzias melastigma).</title>
        <authorList>
            <person name="Liang P."/>
            <person name="Saqib H.S.A."/>
            <person name="Ni X."/>
            <person name="Shen Y."/>
        </authorList>
    </citation>
    <scope>NUCLEOTIDE SEQUENCE</scope>
    <source>
        <strain evidence="3">Bigg-433</strain>
    </source>
</reference>
<keyword evidence="2" id="KW-0732">Signal</keyword>
<evidence type="ECO:0000256" key="2">
    <source>
        <dbReference type="SAM" id="SignalP"/>
    </source>
</evidence>
<name>A0A834FJG5_ORYME</name>
<feature type="compositionally biased region" description="Acidic residues" evidence="1">
    <location>
        <begin position="44"/>
        <end position="60"/>
    </location>
</feature>
<organism evidence="3 4">
    <name type="scientific">Oryzias melastigma</name>
    <name type="common">Marine medaka</name>
    <dbReference type="NCBI Taxonomy" id="30732"/>
    <lineage>
        <taxon>Eukaryota</taxon>
        <taxon>Metazoa</taxon>
        <taxon>Chordata</taxon>
        <taxon>Craniata</taxon>
        <taxon>Vertebrata</taxon>
        <taxon>Euteleostomi</taxon>
        <taxon>Actinopterygii</taxon>
        <taxon>Neopterygii</taxon>
        <taxon>Teleostei</taxon>
        <taxon>Neoteleostei</taxon>
        <taxon>Acanthomorphata</taxon>
        <taxon>Ovalentaria</taxon>
        <taxon>Atherinomorphae</taxon>
        <taxon>Beloniformes</taxon>
        <taxon>Adrianichthyidae</taxon>
        <taxon>Oryziinae</taxon>
        <taxon>Oryzias</taxon>
    </lineage>
</organism>
<gene>
    <name evidence="3" type="ORF">FQA47_022012</name>
</gene>
<evidence type="ECO:0000313" key="4">
    <source>
        <dbReference type="Proteomes" id="UP000646548"/>
    </source>
</evidence>
<sequence length="107" mass="11253">MAVLKVCVLLWALVTVVLPGSMDSGPHTTEDFESHYVTKPYPLEDVDAEPDPQEDFDENSDSGSGISKDPRSTAFPGEGPGKNAADGNGPLANLFVLCASAALYLLA</sequence>
<dbReference type="AlphaFoldDB" id="A0A834FJG5"/>
<feature type="signal peptide" evidence="2">
    <location>
        <begin position="1"/>
        <end position="19"/>
    </location>
</feature>
<dbReference type="Proteomes" id="UP000646548">
    <property type="component" value="Unassembled WGS sequence"/>
</dbReference>
<evidence type="ECO:0000256" key="1">
    <source>
        <dbReference type="SAM" id="MobiDB-lite"/>
    </source>
</evidence>
<proteinExistence type="predicted"/>
<dbReference type="EMBL" id="WKFB01000113">
    <property type="protein sequence ID" value="KAF6735284.1"/>
    <property type="molecule type" value="Genomic_DNA"/>
</dbReference>
<accession>A0A834FJG5</accession>